<dbReference type="SUPFAM" id="SSF50486">
    <property type="entry name" value="FMT C-terminal domain-like"/>
    <property type="match status" value="1"/>
</dbReference>
<dbReference type="CDD" id="cd08646">
    <property type="entry name" value="FMT_core_Met-tRNA-FMT_N"/>
    <property type="match status" value="1"/>
</dbReference>
<evidence type="ECO:0000256" key="8">
    <source>
        <dbReference type="HAMAP-Rule" id="MF_00182"/>
    </source>
</evidence>
<dbReference type="PANTHER" id="PTHR11138">
    <property type="entry name" value="METHIONYL-TRNA FORMYLTRANSFERASE"/>
    <property type="match status" value="1"/>
</dbReference>
<dbReference type="NCBIfam" id="TIGR00460">
    <property type="entry name" value="fmt"/>
    <property type="match status" value="1"/>
</dbReference>
<keyword evidence="12" id="KW-1185">Reference proteome</keyword>
<dbReference type="AlphaFoldDB" id="A0A2N3Q0U1"/>
<reference evidence="12" key="1">
    <citation type="submission" date="2017-12" db="EMBL/GenBank/DDBJ databases">
        <title>Draft genome sequence of Telmatospirillum siberiense 26-4b1T, an acidotolerant peatland alphaproteobacterium potentially involved in sulfur cycling.</title>
        <authorList>
            <person name="Hausmann B."/>
            <person name="Pjevac P."/>
            <person name="Schreck K."/>
            <person name="Herbold C.W."/>
            <person name="Daims H."/>
            <person name="Wagner M."/>
            <person name="Pester M."/>
            <person name="Loy A."/>
        </authorList>
    </citation>
    <scope>NUCLEOTIDE SEQUENCE [LARGE SCALE GENOMIC DNA]</scope>
    <source>
        <strain evidence="12">26-4b1</strain>
    </source>
</reference>
<dbReference type="HAMAP" id="MF_00182">
    <property type="entry name" value="Formyl_trans"/>
    <property type="match status" value="1"/>
</dbReference>
<dbReference type="InterPro" id="IPR041711">
    <property type="entry name" value="Met-tRNA-FMT_N"/>
</dbReference>
<comment type="caution">
    <text evidence="11">The sequence shown here is derived from an EMBL/GenBank/DDBJ whole genome shotgun (WGS) entry which is preliminary data.</text>
</comment>
<dbReference type="OrthoDB" id="9802815at2"/>
<evidence type="ECO:0000256" key="3">
    <source>
        <dbReference type="ARBA" id="ARBA00012261"/>
    </source>
</evidence>
<dbReference type="PROSITE" id="PS00373">
    <property type="entry name" value="GART"/>
    <property type="match status" value="1"/>
</dbReference>
<evidence type="ECO:0000256" key="1">
    <source>
        <dbReference type="ARBA" id="ARBA00002606"/>
    </source>
</evidence>
<dbReference type="InterPro" id="IPR005794">
    <property type="entry name" value="Fmt"/>
</dbReference>
<feature type="domain" description="Formyl transferase N-terminal" evidence="9">
    <location>
        <begin position="2"/>
        <end position="175"/>
    </location>
</feature>
<dbReference type="PANTHER" id="PTHR11138:SF5">
    <property type="entry name" value="METHIONYL-TRNA FORMYLTRANSFERASE, MITOCHONDRIAL"/>
    <property type="match status" value="1"/>
</dbReference>
<dbReference type="Gene3D" id="3.10.25.10">
    <property type="entry name" value="Formyl transferase, C-terminal domain"/>
    <property type="match status" value="1"/>
</dbReference>
<dbReference type="InterPro" id="IPR005793">
    <property type="entry name" value="Formyl_trans_C"/>
</dbReference>
<name>A0A2N3Q0U1_9PROT</name>
<evidence type="ECO:0000256" key="5">
    <source>
        <dbReference type="ARBA" id="ARBA00022679"/>
    </source>
</evidence>
<evidence type="ECO:0000259" key="9">
    <source>
        <dbReference type="Pfam" id="PF00551"/>
    </source>
</evidence>
<dbReference type="InterPro" id="IPR001555">
    <property type="entry name" value="GART_AS"/>
</dbReference>
<keyword evidence="6 8" id="KW-0648">Protein biosynthesis</keyword>
<evidence type="ECO:0000256" key="7">
    <source>
        <dbReference type="ARBA" id="ARBA00048558"/>
    </source>
</evidence>
<dbReference type="CDD" id="cd08704">
    <property type="entry name" value="Met_tRNA_FMT_C"/>
    <property type="match status" value="1"/>
</dbReference>
<gene>
    <name evidence="8" type="primary">fmt</name>
    <name evidence="11" type="ORF">CWS72_03520</name>
</gene>
<dbReference type="Pfam" id="PF00551">
    <property type="entry name" value="Formyl_trans_N"/>
    <property type="match status" value="1"/>
</dbReference>
<feature type="domain" description="Formyl transferase C-terminal" evidence="10">
    <location>
        <begin position="198"/>
        <end position="290"/>
    </location>
</feature>
<feature type="binding site" evidence="8">
    <location>
        <begin position="104"/>
        <end position="107"/>
    </location>
    <ligand>
        <name>(6S)-5,6,7,8-tetrahydrofolate</name>
        <dbReference type="ChEBI" id="CHEBI:57453"/>
    </ligand>
</feature>
<proteinExistence type="inferred from homology"/>
<evidence type="ECO:0000259" key="10">
    <source>
        <dbReference type="Pfam" id="PF02911"/>
    </source>
</evidence>
<evidence type="ECO:0000256" key="6">
    <source>
        <dbReference type="ARBA" id="ARBA00022917"/>
    </source>
</evidence>
<dbReference type="EMBL" id="PIUM01000002">
    <property type="protein sequence ID" value="PKU26276.1"/>
    <property type="molecule type" value="Genomic_DNA"/>
</dbReference>
<sequence length="306" mass="32090">MGTPDFSVPVLAALIDAGHRVCCVYSQPPRPAGRGQQERPSPVHAFAASRGIPVRVPKTLRDADAQTAFAALEADVGVVAAYGLILPKAVLDAPRFGCLNVHASLLPRWRGAAPIQRAILAGDAQSGVTIMQMDAGLDTGAMLLWDSVPITASTDATALHDALSVMGSHLIVDALDRLEKGGLAATAQPDDGVTYAAKLAKDEGRLDWTRPAVELERAVRAFTPWPGAWFERGGERFKVLAATVADGSGAPGTVLDDVLTVACGSDALRLLKIQRSGRAALDADAFLRGYPLAKGARIFEPCPATN</sequence>
<evidence type="ECO:0000313" key="11">
    <source>
        <dbReference type="EMBL" id="PKU26276.1"/>
    </source>
</evidence>
<evidence type="ECO:0000313" key="12">
    <source>
        <dbReference type="Proteomes" id="UP000233293"/>
    </source>
</evidence>
<evidence type="ECO:0000256" key="4">
    <source>
        <dbReference type="ARBA" id="ARBA00016014"/>
    </source>
</evidence>
<dbReference type="InterPro" id="IPR002376">
    <property type="entry name" value="Formyl_transf_N"/>
</dbReference>
<dbReference type="InterPro" id="IPR036477">
    <property type="entry name" value="Formyl_transf_N_sf"/>
</dbReference>
<comment type="catalytic activity">
    <reaction evidence="7 8">
        <text>L-methionyl-tRNA(fMet) + (6R)-10-formyltetrahydrofolate = N-formyl-L-methionyl-tRNA(fMet) + (6S)-5,6,7,8-tetrahydrofolate + H(+)</text>
        <dbReference type="Rhea" id="RHEA:24380"/>
        <dbReference type="Rhea" id="RHEA-COMP:9952"/>
        <dbReference type="Rhea" id="RHEA-COMP:9953"/>
        <dbReference type="ChEBI" id="CHEBI:15378"/>
        <dbReference type="ChEBI" id="CHEBI:57453"/>
        <dbReference type="ChEBI" id="CHEBI:78530"/>
        <dbReference type="ChEBI" id="CHEBI:78844"/>
        <dbReference type="ChEBI" id="CHEBI:195366"/>
        <dbReference type="EC" id="2.1.2.9"/>
    </reaction>
</comment>
<dbReference type="InterPro" id="IPR037022">
    <property type="entry name" value="Formyl_trans_C_sf"/>
</dbReference>
<comment type="function">
    <text evidence="1 8">Attaches a formyl group to the free amino group of methionyl-tRNA(fMet). The formyl group appears to play a dual role in the initiator identity of N-formylmethionyl-tRNA by promoting its recognition by IF2 and preventing the misappropriation of this tRNA by the elongation apparatus.</text>
</comment>
<comment type="similarity">
    <text evidence="2 8">Belongs to the Fmt family.</text>
</comment>
<dbReference type="Proteomes" id="UP000233293">
    <property type="component" value="Unassembled WGS sequence"/>
</dbReference>
<dbReference type="Pfam" id="PF02911">
    <property type="entry name" value="Formyl_trans_C"/>
    <property type="match status" value="1"/>
</dbReference>
<keyword evidence="5 8" id="KW-0808">Transferase</keyword>
<protein>
    <recommendedName>
        <fullName evidence="4 8">Methionyl-tRNA formyltransferase</fullName>
        <ecNumber evidence="3 8">2.1.2.9</ecNumber>
    </recommendedName>
</protein>
<dbReference type="Gene3D" id="3.40.50.170">
    <property type="entry name" value="Formyl transferase, N-terminal domain"/>
    <property type="match status" value="1"/>
</dbReference>
<dbReference type="EC" id="2.1.2.9" evidence="3 8"/>
<dbReference type="SUPFAM" id="SSF53328">
    <property type="entry name" value="Formyltransferase"/>
    <property type="match status" value="1"/>
</dbReference>
<dbReference type="InterPro" id="IPR044135">
    <property type="entry name" value="Met-tRNA-FMT_C"/>
</dbReference>
<dbReference type="GO" id="GO:0004479">
    <property type="term" value="F:methionyl-tRNA formyltransferase activity"/>
    <property type="evidence" value="ECO:0007669"/>
    <property type="project" value="UniProtKB-UniRule"/>
</dbReference>
<dbReference type="InterPro" id="IPR011034">
    <property type="entry name" value="Formyl_transferase-like_C_sf"/>
</dbReference>
<organism evidence="11 12">
    <name type="scientific">Telmatospirillum siberiense</name>
    <dbReference type="NCBI Taxonomy" id="382514"/>
    <lineage>
        <taxon>Bacteria</taxon>
        <taxon>Pseudomonadati</taxon>
        <taxon>Pseudomonadota</taxon>
        <taxon>Alphaproteobacteria</taxon>
        <taxon>Rhodospirillales</taxon>
        <taxon>Rhodospirillaceae</taxon>
        <taxon>Telmatospirillum</taxon>
    </lineage>
</organism>
<evidence type="ECO:0000256" key="2">
    <source>
        <dbReference type="ARBA" id="ARBA00010699"/>
    </source>
</evidence>
<dbReference type="GO" id="GO:0005829">
    <property type="term" value="C:cytosol"/>
    <property type="evidence" value="ECO:0007669"/>
    <property type="project" value="TreeGrafter"/>
</dbReference>
<accession>A0A2N3Q0U1</accession>